<feature type="compositionally biased region" description="Pro residues" evidence="11">
    <location>
        <begin position="496"/>
        <end position="511"/>
    </location>
</feature>
<dbReference type="SUPFAM" id="SSF52743">
    <property type="entry name" value="Subtilisin-like"/>
    <property type="match status" value="1"/>
</dbReference>
<dbReference type="Gene3D" id="2.60.120.380">
    <property type="match status" value="1"/>
</dbReference>
<dbReference type="PRINTS" id="PR00723">
    <property type="entry name" value="SUBTILISIN"/>
</dbReference>
<accession>A0A918YYY8</accession>
<feature type="active site" description="Charge relay system" evidence="9">
    <location>
        <position position="247"/>
    </location>
</feature>
<dbReference type="RefSeq" id="WP_146474606.1">
    <property type="nucleotide sequence ID" value="NZ_BNCF01000003.1"/>
</dbReference>
<feature type="active site" description="Charge relay system" evidence="9">
    <location>
        <position position="183"/>
    </location>
</feature>
<evidence type="ECO:0000256" key="3">
    <source>
        <dbReference type="ARBA" id="ARBA00022525"/>
    </source>
</evidence>
<evidence type="ECO:0000256" key="1">
    <source>
        <dbReference type="ARBA" id="ARBA00004613"/>
    </source>
</evidence>
<keyword evidence="16" id="KW-1185">Reference proteome</keyword>
<dbReference type="InterPro" id="IPR023828">
    <property type="entry name" value="Peptidase_S8_Ser-AS"/>
</dbReference>
<evidence type="ECO:0000313" key="15">
    <source>
        <dbReference type="EMBL" id="GHE29156.1"/>
    </source>
</evidence>
<keyword evidence="4 9" id="KW-0645">Protease</keyword>
<dbReference type="InterPro" id="IPR000209">
    <property type="entry name" value="Peptidase_S8/S53_dom"/>
</dbReference>
<dbReference type="InterPro" id="IPR007280">
    <property type="entry name" value="Peptidase_C_arc/bac"/>
</dbReference>
<feature type="domain" description="Peptidase C-terminal archaeal/bacterial" evidence="14">
    <location>
        <begin position="530"/>
        <end position="597"/>
    </location>
</feature>
<dbReference type="Pfam" id="PF00082">
    <property type="entry name" value="Peptidase_S8"/>
    <property type="match status" value="1"/>
</dbReference>
<dbReference type="PROSITE" id="PS00138">
    <property type="entry name" value="SUBTILASE_SER"/>
    <property type="match status" value="1"/>
</dbReference>
<feature type="compositionally biased region" description="Basic and acidic residues" evidence="11">
    <location>
        <begin position="213"/>
        <end position="228"/>
    </location>
</feature>
<dbReference type="Proteomes" id="UP000636453">
    <property type="component" value="Unassembled WGS sequence"/>
</dbReference>
<dbReference type="InterPro" id="IPR015500">
    <property type="entry name" value="Peptidase_S8_subtilisin-rel"/>
</dbReference>
<evidence type="ECO:0000256" key="8">
    <source>
        <dbReference type="ARBA" id="ARBA00023145"/>
    </source>
</evidence>
<dbReference type="FunFam" id="3.40.50.200:FF:000022">
    <property type="entry name" value="Extracellular protease"/>
    <property type="match status" value="1"/>
</dbReference>
<dbReference type="GO" id="GO:0005576">
    <property type="term" value="C:extracellular region"/>
    <property type="evidence" value="ECO:0007669"/>
    <property type="project" value="UniProtKB-SubCell"/>
</dbReference>
<comment type="similarity">
    <text evidence="2 9 10">Belongs to the peptidase S8 family.</text>
</comment>
<dbReference type="PROSITE" id="PS00137">
    <property type="entry name" value="SUBTILASE_HIS"/>
    <property type="match status" value="1"/>
</dbReference>
<dbReference type="OrthoDB" id="9790784at2"/>
<reference evidence="15" key="2">
    <citation type="submission" date="2020-09" db="EMBL/GenBank/DDBJ databases">
        <authorList>
            <person name="Sun Q."/>
            <person name="Kim S."/>
        </authorList>
    </citation>
    <scope>NUCLEOTIDE SEQUENCE</scope>
    <source>
        <strain evidence="15">KCTC 32020</strain>
    </source>
</reference>
<dbReference type="InterPro" id="IPR022398">
    <property type="entry name" value="Peptidase_S8_His-AS"/>
</dbReference>
<evidence type="ECO:0000259" key="14">
    <source>
        <dbReference type="Pfam" id="PF04151"/>
    </source>
</evidence>
<sequence>MNLSNSPLRWTALAVATAMLVAPLAHSGGRYGTAVRATPGMSGARAKPGAKAPAPRHDRFIVSYRGGTRVGAATAGARRKALGEAARALGVGIAPMRTLATGALLIRTDRKLDKQAAKRLILALSRDPDVIAVEPDIRLQRAFVPNDPLYAQQWHYRSRPAGIDLEPALDISRGDGTVVAVLDTGITAHPDLDANVIAGYDFIGADPDGTFETARDGDGRDPDARDPGDWHDGECSLFGTPEDSSWHGTHVAGTVAAATGNATGVAGVAPGAKVQPVRVLGKCGGYLSDIADAVVWASGGTVAGVPANPTPAEVINLSLGGSGACSVAMQNAIDGAVSRGTVVVVAAGNAGGDVGGFTPANCNNVVAVAATGPDGARAAYSNHGEAVDLAAPGGTAAAPAEHNILSTLNLGAREPGAPGYAWYAGTSMAAPHVAGVVALMQAAAPMPKTPAQVERILRNTAYASGGFPGGCGYEKPCGAGILDARYAVAVASGAQPLPPDPPPPPPPPPAIPLENGVTVTGIEVAEDASIVYQLDVPNGASHLLFGMYGGTGDADLYVRRGQRPTDTAYDCRPFRIGNDENCYFPAPRSGTWYVRIKGFDAASGISLYPSFVDANYPRGEAATVAQLSNHRTRVTLTWQRGKRHVDIWRDGAIYASRRNTGRFVDTFRIVGSGSKTYKVCNQGTQECSDEVTIEFRSRP</sequence>
<dbReference type="InterPro" id="IPR050131">
    <property type="entry name" value="Peptidase_S8_subtilisin-like"/>
</dbReference>
<evidence type="ECO:0000256" key="4">
    <source>
        <dbReference type="ARBA" id="ARBA00022670"/>
    </source>
</evidence>
<dbReference type="AlphaFoldDB" id="A0A918YYY8"/>
<reference evidence="15" key="1">
    <citation type="journal article" date="2014" name="Int. J. Syst. Evol. Microbiol.">
        <title>Complete genome sequence of Corynebacterium casei LMG S-19264T (=DSM 44701T), isolated from a smear-ripened cheese.</title>
        <authorList>
            <consortium name="US DOE Joint Genome Institute (JGI-PGF)"/>
            <person name="Walter F."/>
            <person name="Albersmeier A."/>
            <person name="Kalinowski J."/>
            <person name="Ruckert C."/>
        </authorList>
    </citation>
    <scope>NUCLEOTIDE SEQUENCE</scope>
    <source>
        <strain evidence="15">KCTC 32020</strain>
    </source>
</reference>
<feature type="region of interest" description="Disordered" evidence="11">
    <location>
        <begin position="209"/>
        <end position="228"/>
    </location>
</feature>
<keyword evidence="5 12" id="KW-0732">Signal</keyword>
<evidence type="ECO:0000256" key="2">
    <source>
        <dbReference type="ARBA" id="ARBA00011073"/>
    </source>
</evidence>
<dbReference type="InterPro" id="IPR036852">
    <property type="entry name" value="Peptidase_S8/S53_dom_sf"/>
</dbReference>
<dbReference type="InterPro" id="IPR023827">
    <property type="entry name" value="Peptidase_S8_Asp-AS"/>
</dbReference>
<evidence type="ECO:0000256" key="6">
    <source>
        <dbReference type="ARBA" id="ARBA00022801"/>
    </source>
</evidence>
<feature type="domain" description="Peptidase S8/S53" evidence="13">
    <location>
        <begin position="174"/>
        <end position="473"/>
    </location>
</feature>
<keyword evidence="7 9" id="KW-0720">Serine protease</keyword>
<dbReference type="InterPro" id="IPR034176">
    <property type="entry name" value="Peptidases_S8_13"/>
</dbReference>
<dbReference type="PANTHER" id="PTHR43806:SF11">
    <property type="entry name" value="CEREVISIN-RELATED"/>
    <property type="match status" value="1"/>
</dbReference>
<dbReference type="Gene3D" id="3.40.50.200">
    <property type="entry name" value="Peptidase S8/S53 domain"/>
    <property type="match status" value="1"/>
</dbReference>
<dbReference type="PANTHER" id="PTHR43806">
    <property type="entry name" value="PEPTIDASE S8"/>
    <property type="match status" value="1"/>
</dbReference>
<feature type="signal peptide" evidence="12">
    <location>
        <begin position="1"/>
        <end position="27"/>
    </location>
</feature>
<evidence type="ECO:0000256" key="5">
    <source>
        <dbReference type="ARBA" id="ARBA00022729"/>
    </source>
</evidence>
<keyword evidence="8" id="KW-0865">Zymogen</keyword>
<dbReference type="Pfam" id="PF04151">
    <property type="entry name" value="PPC"/>
    <property type="match status" value="1"/>
</dbReference>
<feature type="region of interest" description="Disordered" evidence="11">
    <location>
        <begin position="493"/>
        <end position="512"/>
    </location>
</feature>
<evidence type="ECO:0000256" key="9">
    <source>
        <dbReference type="PROSITE-ProRule" id="PRU01240"/>
    </source>
</evidence>
<keyword evidence="6 9" id="KW-0378">Hydrolase</keyword>
<dbReference type="GO" id="GO:0004252">
    <property type="term" value="F:serine-type endopeptidase activity"/>
    <property type="evidence" value="ECO:0007669"/>
    <property type="project" value="UniProtKB-UniRule"/>
</dbReference>
<evidence type="ECO:0000256" key="10">
    <source>
        <dbReference type="RuleBase" id="RU003355"/>
    </source>
</evidence>
<evidence type="ECO:0000256" key="11">
    <source>
        <dbReference type="SAM" id="MobiDB-lite"/>
    </source>
</evidence>
<feature type="chain" id="PRO_5037495633" evidence="12">
    <location>
        <begin position="28"/>
        <end position="699"/>
    </location>
</feature>
<keyword evidence="3" id="KW-0964">Secreted</keyword>
<comment type="subcellular location">
    <subcellularLocation>
        <location evidence="1">Secreted</location>
    </subcellularLocation>
</comment>
<evidence type="ECO:0000256" key="7">
    <source>
        <dbReference type="ARBA" id="ARBA00022825"/>
    </source>
</evidence>
<feature type="active site" description="Charge relay system" evidence="9">
    <location>
        <position position="427"/>
    </location>
</feature>
<dbReference type="CDD" id="cd07496">
    <property type="entry name" value="Peptidases_S8_13"/>
    <property type="match status" value="1"/>
</dbReference>
<dbReference type="PROSITE" id="PS00136">
    <property type="entry name" value="SUBTILASE_ASP"/>
    <property type="match status" value="1"/>
</dbReference>
<dbReference type="GO" id="GO:0006508">
    <property type="term" value="P:proteolysis"/>
    <property type="evidence" value="ECO:0007669"/>
    <property type="project" value="UniProtKB-KW"/>
</dbReference>
<dbReference type="PROSITE" id="PS51892">
    <property type="entry name" value="SUBTILASE"/>
    <property type="match status" value="1"/>
</dbReference>
<protein>
    <submittedName>
        <fullName evidence="15">Extracellular protease</fullName>
    </submittedName>
</protein>
<name>A0A918YYY8_9GAMM</name>
<evidence type="ECO:0000256" key="12">
    <source>
        <dbReference type="SAM" id="SignalP"/>
    </source>
</evidence>
<proteinExistence type="inferred from homology"/>
<evidence type="ECO:0000313" key="16">
    <source>
        <dbReference type="Proteomes" id="UP000636453"/>
    </source>
</evidence>
<comment type="caution">
    <text evidence="15">The sequence shown here is derived from an EMBL/GenBank/DDBJ whole genome shotgun (WGS) entry which is preliminary data.</text>
</comment>
<evidence type="ECO:0000259" key="13">
    <source>
        <dbReference type="Pfam" id="PF00082"/>
    </source>
</evidence>
<organism evidence="15 16">
    <name type="scientific">Vulcaniibacterium thermophilum</name>
    <dbReference type="NCBI Taxonomy" id="1169913"/>
    <lineage>
        <taxon>Bacteria</taxon>
        <taxon>Pseudomonadati</taxon>
        <taxon>Pseudomonadota</taxon>
        <taxon>Gammaproteobacteria</taxon>
        <taxon>Lysobacterales</taxon>
        <taxon>Lysobacteraceae</taxon>
        <taxon>Vulcaniibacterium</taxon>
    </lineage>
</organism>
<dbReference type="EMBL" id="BNCF01000003">
    <property type="protein sequence ID" value="GHE29156.1"/>
    <property type="molecule type" value="Genomic_DNA"/>
</dbReference>
<gene>
    <name evidence="15" type="ORF">GCM10007167_08690</name>
</gene>